<dbReference type="OrthoDB" id="1696305at2759"/>
<accession>A0A1Y1VWW6</accession>
<dbReference type="InParanoid" id="A0A1Y1VWW6"/>
<evidence type="ECO:0000256" key="1">
    <source>
        <dbReference type="SAM" id="MobiDB-lite"/>
    </source>
</evidence>
<sequence length="186" mass="21102">MRILPNAQKLVNRLKFGVGATKINSDIRKLTFEYRSRDPAPTVRFLQKALPRLQFHNPGVTFEIIKHNPVKFKPIRERKPREEQNAAAEAEKPVTEAVEQTTAVAVEQPKAEVSEQVAKKVAESAASKPAKAPTPRGKEGSTHPYCGVCQRQIRHLEAEEHPQQEHRRETDQRHLFKPQPQSRASP</sequence>
<feature type="region of interest" description="Disordered" evidence="1">
    <location>
        <begin position="106"/>
        <end position="186"/>
    </location>
</feature>
<feature type="compositionally biased region" description="Basic and acidic residues" evidence="1">
    <location>
        <begin position="109"/>
        <end position="122"/>
    </location>
</feature>
<dbReference type="EMBL" id="MCFE01001138">
    <property type="protein sequence ID" value="ORX65505.1"/>
    <property type="molecule type" value="Genomic_DNA"/>
</dbReference>
<keyword evidence="3" id="KW-1185">Reference proteome</keyword>
<feature type="compositionally biased region" description="Basic and acidic residues" evidence="1">
    <location>
        <begin position="77"/>
        <end position="94"/>
    </location>
</feature>
<gene>
    <name evidence="2" type="ORF">K493DRAFT_343268</name>
</gene>
<comment type="caution">
    <text evidence="2">The sequence shown here is derived from an EMBL/GenBank/DDBJ whole genome shotgun (WGS) entry which is preliminary data.</text>
</comment>
<evidence type="ECO:0008006" key="4">
    <source>
        <dbReference type="Google" id="ProtNLM"/>
    </source>
</evidence>
<evidence type="ECO:0000313" key="3">
    <source>
        <dbReference type="Proteomes" id="UP000193498"/>
    </source>
</evidence>
<evidence type="ECO:0000313" key="2">
    <source>
        <dbReference type="EMBL" id="ORX65505.1"/>
    </source>
</evidence>
<reference evidence="2 3" key="1">
    <citation type="submission" date="2016-07" db="EMBL/GenBank/DDBJ databases">
        <title>Pervasive Adenine N6-methylation of Active Genes in Fungi.</title>
        <authorList>
            <consortium name="DOE Joint Genome Institute"/>
            <person name="Mondo S.J."/>
            <person name="Dannebaum R.O."/>
            <person name="Kuo R.C."/>
            <person name="Labutti K."/>
            <person name="Haridas S."/>
            <person name="Kuo A."/>
            <person name="Salamov A."/>
            <person name="Ahrendt S.R."/>
            <person name="Lipzen A."/>
            <person name="Sullivan W."/>
            <person name="Andreopoulos W.B."/>
            <person name="Clum A."/>
            <person name="Lindquist E."/>
            <person name="Daum C."/>
            <person name="Ramamoorthy G.K."/>
            <person name="Gryganskyi A."/>
            <person name="Culley D."/>
            <person name="Magnuson J.K."/>
            <person name="James T.Y."/>
            <person name="O'Malley M.A."/>
            <person name="Stajich J.E."/>
            <person name="Spatafora J.W."/>
            <person name="Visel A."/>
            <person name="Grigoriev I.V."/>
        </authorList>
    </citation>
    <scope>NUCLEOTIDE SEQUENCE [LARGE SCALE GENOMIC DNA]</scope>
    <source>
        <strain evidence="2 3">CBS 931.73</strain>
    </source>
</reference>
<protein>
    <recommendedName>
        <fullName evidence="4">Ribosomal protein/NADH dehydrogenase domain-containing protein</fullName>
    </recommendedName>
</protein>
<proteinExistence type="predicted"/>
<name>A0A1Y1VWW6_9FUNG</name>
<feature type="region of interest" description="Disordered" evidence="1">
    <location>
        <begin position="77"/>
        <end position="96"/>
    </location>
</feature>
<dbReference type="Proteomes" id="UP000193498">
    <property type="component" value="Unassembled WGS sequence"/>
</dbReference>
<dbReference type="AlphaFoldDB" id="A0A1Y1VWW6"/>
<feature type="compositionally biased region" description="Basic and acidic residues" evidence="1">
    <location>
        <begin position="154"/>
        <end position="174"/>
    </location>
</feature>
<feature type="compositionally biased region" description="Low complexity" evidence="1">
    <location>
        <begin position="123"/>
        <end position="133"/>
    </location>
</feature>
<organism evidence="2 3">
    <name type="scientific">Basidiobolus meristosporus CBS 931.73</name>
    <dbReference type="NCBI Taxonomy" id="1314790"/>
    <lineage>
        <taxon>Eukaryota</taxon>
        <taxon>Fungi</taxon>
        <taxon>Fungi incertae sedis</taxon>
        <taxon>Zoopagomycota</taxon>
        <taxon>Entomophthoromycotina</taxon>
        <taxon>Basidiobolomycetes</taxon>
        <taxon>Basidiobolales</taxon>
        <taxon>Basidiobolaceae</taxon>
        <taxon>Basidiobolus</taxon>
    </lineage>
</organism>